<dbReference type="Proteomes" id="UP000091846">
    <property type="component" value="Unassembled WGS sequence"/>
</dbReference>
<proteinExistence type="predicted"/>
<protein>
    <submittedName>
        <fullName evidence="1">Uncharacterized protein</fullName>
    </submittedName>
</protein>
<accession>A0A1A2Z0X0</accession>
<name>A0A1A2Z0X0_9MYCO</name>
<dbReference type="EMBL" id="LZKI01000069">
    <property type="protein sequence ID" value="OBI42816.1"/>
    <property type="molecule type" value="Genomic_DNA"/>
</dbReference>
<dbReference type="AlphaFoldDB" id="A0A1A2Z0X0"/>
<gene>
    <name evidence="1" type="ORF">A5708_20125</name>
</gene>
<evidence type="ECO:0000313" key="2">
    <source>
        <dbReference type="Proteomes" id="UP000091846"/>
    </source>
</evidence>
<organism evidence="1 2">
    <name type="scientific">Mycobacterium colombiense</name>
    <dbReference type="NCBI Taxonomy" id="339268"/>
    <lineage>
        <taxon>Bacteria</taxon>
        <taxon>Bacillati</taxon>
        <taxon>Actinomycetota</taxon>
        <taxon>Actinomycetes</taxon>
        <taxon>Mycobacteriales</taxon>
        <taxon>Mycobacteriaceae</taxon>
        <taxon>Mycobacterium</taxon>
        <taxon>Mycobacterium avium complex (MAC)</taxon>
    </lineage>
</organism>
<evidence type="ECO:0000313" key="1">
    <source>
        <dbReference type="EMBL" id="OBI42816.1"/>
    </source>
</evidence>
<sequence length="127" mass="14360">MGRARSAIRRTRHRFNRCVRQLSWRQAHGTATRRRIAFRQVSIEIFKIFGYIAAGFGDTRQGTAGAFRLGGRSFNTLECPFALREIPRRLGAARRLRSFHARLRCTTATGHGSKIEANLSEPHPGPV</sequence>
<comment type="caution">
    <text evidence="1">The sequence shown here is derived from an EMBL/GenBank/DDBJ whole genome shotgun (WGS) entry which is preliminary data.</text>
</comment>
<reference evidence="1 2" key="1">
    <citation type="submission" date="2016-06" db="EMBL/GenBank/DDBJ databases">
        <authorList>
            <person name="Kjaerup R.B."/>
            <person name="Dalgaard T.S."/>
            <person name="Juul-Madsen H.R."/>
        </authorList>
    </citation>
    <scope>NUCLEOTIDE SEQUENCE [LARGE SCALE GENOMIC DNA]</scope>
    <source>
        <strain evidence="1 2">E1334</strain>
    </source>
</reference>